<dbReference type="GO" id="GO:0008270">
    <property type="term" value="F:zinc ion binding"/>
    <property type="evidence" value="ECO:0007669"/>
    <property type="project" value="UniProtKB-UniRule"/>
</dbReference>
<evidence type="ECO:0000313" key="16">
    <source>
        <dbReference type="Proteomes" id="UP000024533"/>
    </source>
</evidence>
<comment type="catalytic activity">
    <reaction evidence="9 13">
        <text>cytidine + H2O + H(+) = uridine + NH4(+)</text>
        <dbReference type="Rhea" id="RHEA:16069"/>
        <dbReference type="ChEBI" id="CHEBI:15377"/>
        <dbReference type="ChEBI" id="CHEBI:15378"/>
        <dbReference type="ChEBI" id="CHEBI:16704"/>
        <dbReference type="ChEBI" id="CHEBI:17562"/>
        <dbReference type="ChEBI" id="CHEBI:28938"/>
        <dbReference type="EC" id="3.5.4.5"/>
    </reaction>
</comment>
<dbReference type="NCBIfam" id="TIGR01354">
    <property type="entry name" value="cyt_deam_tetra"/>
    <property type="match status" value="1"/>
</dbReference>
<evidence type="ECO:0000256" key="12">
    <source>
        <dbReference type="PIRSR" id="PIRSR606262-3"/>
    </source>
</evidence>
<dbReference type="PANTHER" id="PTHR11644:SF2">
    <property type="entry name" value="CYTIDINE DEAMINASE"/>
    <property type="match status" value="1"/>
</dbReference>
<evidence type="ECO:0000256" key="7">
    <source>
        <dbReference type="ARBA" id="ARBA00022833"/>
    </source>
</evidence>
<dbReference type="GO" id="GO:0005829">
    <property type="term" value="C:cytosol"/>
    <property type="evidence" value="ECO:0007669"/>
    <property type="project" value="TreeGrafter"/>
</dbReference>
<dbReference type="Gene3D" id="3.40.140.10">
    <property type="entry name" value="Cytidine Deaminase, domain 2"/>
    <property type="match status" value="1"/>
</dbReference>
<dbReference type="InterPro" id="IPR016192">
    <property type="entry name" value="APOBEC/CMP_deaminase_Zn-bd"/>
</dbReference>
<evidence type="ECO:0000256" key="2">
    <source>
        <dbReference type="ARBA" id="ARBA00003949"/>
    </source>
</evidence>
<dbReference type="OMA" id="LTHFTCV"/>
<evidence type="ECO:0000259" key="14">
    <source>
        <dbReference type="PROSITE" id="PS51747"/>
    </source>
</evidence>
<dbReference type="InterPro" id="IPR002125">
    <property type="entry name" value="CMP_dCMP_dom"/>
</dbReference>
<dbReference type="AlphaFoldDB" id="A0A059J664"/>
<dbReference type="InterPro" id="IPR006262">
    <property type="entry name" value="Cyt_deam_tetra"/>
</dbReference>
<comment type="cofactor">
    <cofactor evidence="1 12 13">
        <name>Zn(2+)</name>
        <dbReference type="ChEBI" id="CHEBI:29105"/>
    </cofactor>
</comment>
<dbReference type="PANTHER" id="PTHR11644">
    <property type="entry name" value="CYTIDINE DEAMINASE"/>
    <property type="match status" value="1"/>
</dbReference>
<dbReference type="GO" id="GO:0072527">
    <property type="term" value="P:pyrimidine-containing compound metabolic process"/>
    <property type="evidence" value="ECO:0007669"/>
    <property type="project" value="UniProtKB-ARBA"/>
</dbReference>
<evidence type="ECO:0000256" key="5">
    <source>
        <dbReference type="ARBA" id="ARBA00022723"/>
    </source>
</evidence>
<evidence type="ECO:0000256" key="1">
    <source>
        <dbReference type="ARBA" id="ARBA00001947"/>
    </source>
</evidence>
<keyword evidence="6 13" id="KW-0378">Hydrolase</keyword>
<dbReference type="EC" id="3.5.4.5" evidence="4 13"/>
<sequence length="141" mass="14911">MAASITDVEVETLGQKAIAAKDRAYCVYSKFRVGACLLTESGEYITGVNVENVSYPVGVCAERCAMGTAVAAGHTKFKAIAVSTDINPGASPCGMCRQFMRQFCALDFPIYMYGGDGKYALTTMGELLPSSFSPADLPPPS</sequence>
<dbReference type="CDD" id="cd01283">
    <property type="entry name" value="cytidine_deaminase"/>
    <property type="match status" value="1"/>
</dbReference>
<evidence type="ECO:0000256" key="9">
    <source>
        <dbReference type="ARBA" id="ARBA00049558"/>
    </source>
</evidence>
<evidence type="ECO:0000256" key="6">
    <source>
        <dbReference type="ARBA" id="ARBA00022801"/>
    </source>
</evidence>
<dbReference type="SUPFAM" id="SSF53927">
    <property type="entry name" value="Cytidine deaminase-like"/>
    <property type="match status" value="1"/>
</dbReference>
<dbReference type="GO" id="GO:0042802">
    <property type="term" value="F:identical protein binding"/>
    <property type="evidence" value="ECO:0007669"/>
    <property type="project" value="UniProtKB-ARBA"/>
</dbReference>
<evidence type="ECO:0000313" key="15">
    <source>
        <dbReference type="EMBL" id="KDB23274.1"/>
    </source>
</evidence>
<accession>A0A059J664</accession>
<dbReference type="EMBL" id="AOKY01000311">
    <property type="protein sequence ID" value="KDB23274.1"/>
    <property type="molecule type" value="Genomic_DNA"/>
</dbReference>
<dbReference type="GO" id="GO:0055086">
    <property type="term" value="P:nucleobase-containing small molecule metabolic process"/>
    <property type="evidence" value="ECO:0007669"/>
    <property type="project" value="UniProtKB-ARBA"/>
</dbReference>
<evidence type="ECO:0000256" key="10">
    <source>
        <dbReference type="PIRSR" id="PIRSR606262-1"/>
    </source>
</evidence>
<name>A0A059J664_TRIIM</name>
<dbReference type="FunFam" id="3.40.140.10:FF:000008">
    <property type="entry name" value="Cytidine deaminase"/>
    <property type="match status" value="1"/>
</dbReference>
<dbReference type="InterPro" id="IPR050202">
    <property type="entry name" value="Cyt/Deoxycyt_deaminase"/>
</dbReference>
<evidence type="ECO:0000256" key="13">
    <source>
        <dbReference type="RuleBase" id="RU364006"/>
    </source>
</evidence>
<reference evidence="15 16" key="1">
    <citation type="submission" date="2014-02" db="EMBL/GenBank/DDBJ databases">
        <title>The Genome Sequence of Trichophyton interdigitale MR816.</title>
        <authorList>
            <consortium name="The Broad Institute Genomics Platform"/>
            <person name="Cuomo C.A."/>
            <person name="White T.C."/>
            <person name="Graser Y."/>
            <person name="Martinez-Rossi N."/>
            <person name="Heitman J."/>
            <person name="Young S.K."/>
            <person name="Zeng Q."/>
            <person name="Gargeya S."/>
            <person name="Abouelleil A."/>
            <person name="Alvarado L."/>
            <person name="Chapman S.B."/>
            <person name="Gainer-Dewar J."/>
            <person name="Goldberg J."/>
            <person name="Griggs A."/>
            <person name="Gujja S."/>
            <person name="Hansen M."/>
            <person name="Howarth C."/>
            <person name="Imamovic A."/>
            <person name="Larimer J."/>
            <person name="Martinez D."/>
            <person name="Murphy C."/>
            <person name="Pearson M.D."/>
            <person name="Persinoti G."/>
            <person name="Poon T."/>
            <person name="Priest M."/>
            <person name="Roberts A.D."/>
            <person name="Saif S."/>
            <person name="Shea T.D."/>
            <person name="Sykes S.N."/>
            <person name="Wortman J."/>
            <person name="Nusbaum C."/>
            <person name="Birren B."/>
        </authorList>
    </citation>
    <scope>NUCLEOTIDE SEQUENCE [LARGE SCALE GENOMIC DNA]</scope>
    <source>
        <strain evidence="15 16">MR816</strain>
    </source>
</reference>
<dbReference type="OrthoDB" id="414540at2759"/>
<comment type="catalytic activity">
    <reaction evidence="13">
        <text>2'-deoxycytidine + H2O + H(+) = 2'-deoxyuridine + NH4(+)</text>
        <dbReference type="Rhea" id="RHEA:13433"/>
        <dbReference type="ChEBI" id="CHEBI:15377"/>
        <dbReference type="ChEBI" id="CHEBI:15378"/>
        <dbReference type="ChEBI" id="CHEBI:15698"/>
        <dbReference type="ChEBI" id="CHEBI:16450"/>
        <dbReference type="ChEBI" id="CHEBI:28938"/>
        <dbReference type="EC" id="3.5.4.5"/>
    </reaction>
</comment>
<proteinExistence type="inferred from homology"/>
<dbReference type="Proteomes" id="UP000024533">
    <property type="component" value="Unassembled WGS sequence"/>
</dbReference>
<feature type="domain" description="CMP/dCMP-type deaminase" evidence="14">
    <location>
        <begin position="8"/>
        <end position="135"/>
    </location>
</feature>
<keyword evidence="5 12" id="KW-0479">Metal-binding</keyword>
<dbReference type="PROSITE" id="PS00903">
    <property type="entry name" value="CYT_DCMP_DEAMINASES_1"/>
    <property type="match status" value="1"/>
</dbReference>
<dbReference type="GO" id="GO:0004126">
    <property type="term" value="F:cytidine deaminase activity"/>
    <property type="evidence" value="ECO:0007669"/>
    <property type="project" value="UniProtKB-UniRule"/>
</dbReference>
<dbReference type="STRING" id="1215338.A0A059J664"/>
<dbReference type="NCBIfam" id="NF004064">
    <property type="entry name" value="PRK05578.1"/>
    <property type="match status" value="1"/>
</dbReference>
<organism evidence="15 16">
    <name type="scientific">Trichophyton interdigitale (strain MR816)</name>
    <dbReference type="NCBI Taxonomy" id="1215338"/>
    <lineage>
        <taxon>Eukaryota</taxon>
        <taxon>Fungi</taxon>
        <taxon>Dikarya</taxon>
        <taxon>Ascomycota</taxon>
        <taxon>Pezizomycotina</taxon>
        <taxon>Eurotiomycetes</taxon>
        <taxon>Eurotiomycetidae</taxon>
        <taxon>Onygenales</taxon>
        <taxon>Arthrodermataceae</taxon>
        <taxon>Trichophyton</taxon>
    </lineage>
</organism>
<evidence type="ECO:0000256" key="8">
    <source>
        <dbReference type="ARBA" id="ARBA00032005"/>
    </source>
</evidence>
<keyword evidence="16" id="KW-1185">Reference proteome</keyword>
<feature type="binding site" evidence="12">
    <location>
        <position position="96"/>
    </location>
    <ligand>
        <name>Zn(2+)</name>
        <dbReference type="ChEBI" id="CHEBI:29105"/>
        <note>catalytic</note>
    </ligand>
</feature>
<keyword evidence="7 12" id="KW-0862">Zinc</keyword>
<gene>
    <name evidence="15" type="ORF">H109_04795</name>
</gene>
<feature type="active site" description="Proton donor" evidence="10">
    <location>
        <position position="62"/>
    </location>
</feature>
<feature type="binding site" evidence="11">
    <location>
        <begin position="49"/>
        <end position="55"/>
    </location>
    <ligand>
        <name>substrate</name>
    </ligand>
</feature>
<evidence type="ECO:0000256" key="11">
    <source>
        <dbReference type="PIRSR" id="PIRSR606262-2"/>
    </source>
</evidence>
<feature type="binding site" evidence="12">
    <location>
        <position position="60"/>
    </location>
    <ligand>
        <name>Zn(2+)</name>
        <dbReference type="ChEBI" id="CHEBI:29105"/>
        <note>catalytic</note>
    </ligand>
</feature>
<dbReference type="Pfam" id="PF00383">
    <property type="entry name" value="dCMP_cyt_deam_1"/>
    <property type="match status" value="1"/>
</dbReference>
<feature type="binding site" evidence="12">
    <location>
        <position position="93"/>
    </location>
    <ligand>
        <name>Zn(2+)</name>
        <dbReference type="ChEBI" id="CHEBI:29105"/>
        <note>catalytic</note>
    </ligand>
</feature>
<protein>
    <recommendedName>
        <fullName evidence="4 13">Cytidine deaminase</fullName>
        <ecNumber evidence="4 13">3.5.4.5</ecNumber>
    </recommendedName>
    <alternativeName>
        <fullName evidence="8 13">Cytidine aminohydrolase</fullName>
    </alternativeName>
</protein>
<comment type="caution">
    <text evidence="15">The sequence shown here is derived from an EMBL/GenBank/DDBJ whole genome shotgun (WGS) entry which is preliminary data.</text>
</comment>
<comment type="function">
    <text evidence="2 13">This enzyme scavenges exogenous and endogenous cytidine and 2'-deoxycytidine for UMP synthesis.</text>
</comment>
<dbReference type="PROSITE" id="PS51747">
    <property type="entry name" value="CYT_DCMP_DEAMINASES_2"/>
    <property type="match status" value="1"/>
</dbReference>
<dbReference type="InterPro" id="IPR016193">
    <property type="entry name" value="Cytidine_deaminase-like"/>
</dbReference>
<comment type="similarity">
    <text evidence="3 13">Belongs to the cytidine and deoxycytidylate deaminase family.</text>
</comment>
<evidence type="ECO:0000256" key="3">
    <source>
        <dbReference type="ARBA" id="ARBA00006576"/>
    </source>
</evidence>
<evidence type="ECO:0000256" key="4">
    <source>
        <dbReference type="ARBA" id="ARBA00012783"/>
    </source>
</evidence>
<dbReference type="HOGENOM" id="CLU_097262_1_2_1"/>